<dbReference type="GO" id="GO:0005886">
    <property type="term" value="C:plasma membrane"/>
    <property type="evidence" value="ECO:0007669"/>
    <property type="project" value="TreeGrafter"/>
</dbReference>
<dbReference type="InterPro" id="IPR050515">
    <property type="entry name" value="Beta-lactam/transpept"/>
</dbReference>
<feature type="domain" description="Penicillin-binding protein transpeptidase" evidence="2">
    <location>
        <begin position="158"/>
        <end position="484"/>
    </location>
</feature>
<dbReference type="KEGG" id="pdo:PSDT_1502"/>
<dbReference type="PATRIC" id="fig|864564.6.peg.1646"/>
<dbReference type="Proteomes" id="UP000004946">
    <property type="component" value="Chromosome"/>
</dbReference>
<feature type="domain" description="Penicillin binding protein A dimerisation" evidence="3">
    <location>
        <begin position="52"/>
        <end position="137"/>
    </location>
</feature>
<dbReference type="GO" id="GO:0008658">
    <property type="term" value="F:penicillin binding"/>
    <property type="evidence" value="ECO:0007669"/>
    <property type="project" value="InterPro"/>
</dbReference>
<name>E6JYQ6_PARDN</name>
<evidence type="ECO:0000313" key="5">
    <source>
        <dbReference type="Proteomes" id="UP000004946"/>
    </source>
</evidence>
<dbReference type="InterPro" id="IPR054120">
    <property type="entry name" value="PBPA_dimer"/>
</dbReference>
<sequence>MNNNLRRIFNIVIALIVILGISSSLMTVVFSNRLNADSRNSRALYSEFATDRGPILAGDGETVLAQSVKVKDAYQYQRQYPAGEVYAPITGFFSVTQRARYGVEASRNQQLSGMSDSLWLGRLKALIEGQANRGAIVETSINPKLQNLAYQLLQGRSGAVVAIEPSTGRILAMVSTPSYNPNLLASHNGGSANEAWNRLAAGSTSPIINKATRQLYAPGSTFKIVVAAAALESGKYTMDSQIPAGSSFTLPNTSTKLINATPSADGVGGKISLADALAYSSNTAFAQLAIALGKDAVASEAKKLGFGSSITIDGTETGGTPMRSVPAVFPDVTGDDRLALASIGQGDTLETPLLNAMIAATVANKGVMLHPTLVDRVRSSDLSIISERSTTTMSEGFSTKTADTLTTMMQGVVTKESTNLTIPGISVAAKTGTAQVGVNNSSINAWVSGFAPADNPKIAISVLVANAGDFGALSAGPIMKQMMEAYLK</sequence>
<keyword evidence="1" id="KW-1133">Transmembrane helix</keyword>
<keyword evidence="1" id="KW-0812">Transmembrane</keyword>
<dbReference type="EMBL" id="AEON01000001">
    <property type="protein sequence ID" value="EFT83067.1"/>
    <property type="molecule type" value="Genomic_DNA"/>
</dbReference>
<reference evidence="4 5" key="1">
    <citation type="submission" date="2010-12" db="EMBL/GenBank/DDBJ databases">
        <authorList>
            <person name="Muzny D."/>
            <person name="Qin X."/>
            <person name="Buhay C."/>
            <person name="Dugan-Rocha S."/>
            <person name="Ding Y."/>
            <person name="Chen G."/>
            <person name="Hawes A."/>
            <person name="Holder M."/>
            <person name="Jhangiani S."/>
            <person name="Johnson A."/>
            <person name="Khan Z."/>
            <person name="Li Z."/>
            <person name="Liu W."/>
            <person name="Liu X."/>
            <person name="Perez L."/>
            <person name="Shen H."/>
            <person name="Wang Q."/>
            <person name="Watt J."/>
            <person name="Xi L."/>
            <person name="Xin Y."/>
            <person name="Zhou J."/>
            <person name="Deng J."/>
            <person name="Jiang H."/>
            <person name="Liu Y."/>
            <person name="Qu J."/>
            <person name="Song X.-Z."/>
            <person name="Zhang L."/>
            <person name="Villasana D."/>
            <person name="Johnson A."/>
            <person name="Liu J."/>
            <person name="Liyanage D."/>
            <person name="Lorensuhewa L."/>
            <person name="Robinson T."/>
            <person name="Song A."/>
            <person name="Song B.-B."/>
            <person name="Dinh H."/>
            <person name="Thornton R."/>
            <person name="Coyle M."/>
            <person name="Francisco L."/>
            <person name="Jackson L."/>
            <person name="Javaid M."/>
            <person name="Korchina V."/>
            <person name="Kovar C."/>
            <person name="Mata R."/>
            <person name="Mathew T."/>
            <person name="Ngo R."/>
            <person name="Nguyen L."/>
            <person name="Nguyen N."/>
            <person name="Okwuonu G."/>
            <person name="Ongeri F."/>
            <person name="Pham C."/>
            <person name="Simmons D."/>
            <person name="Wilczek-Boney K."/>
            <person name="Hale W."/>
            <person name="Jakkamsetti A."/>
            <person name="Pham P."/>
            <person name="Ruth R."/>
            <person name="San Lucas F."/>
            <person name="Warren J."/>
            <person name="Zhang J."/>
            <person name="Zhao Z."/>
            <person name="Zhou C."/>
            <person name="Zhu D."/>
            <person name="Lee S."/>
            <person name="Bess C."/>
            <person name="Blankenburg K."/>
            <person name="Forbes L."/>
            <person name="Fu Q."/>
            <person name="Gubbala S."/>
            <person name="Hirani K."/>
            <person name="Jayaseelan J.C."/>
            <person name="Lara F."/>
            <person name="Munidasa M."/>
            <person name="Palculict T."/>
            <person name="Patil S."/>
            <person name="Pu L.-L."/>
            <person name="Saada N."/>
            <person name="Tang L."/>
            <person name="Weissenberger G."/>
            <person name="Zhu Y."/>
            <person name="Hemphill L."/>
            <person name="Shang Y."/>
            <person name="Youmans B."/>
            <person name="Ayvaz T."/>
            <person name="Ross M."/>
            <person name="Santibanez J."/>
            <person name="Aqrawi P."/>
            <person name="Gross S."/>
            <person name="Joshi V."/>
            <person name="Fowler G."/>
            <person name="Nazareth L."/>
            <person name="Reid J."/>
            <person name="Worley K."/>
            <person name="Petrosino J."/>
            <person name="Highlander S."/>
            <person name="Gibbs R."/>
        </authorList>
    </citation>
    <scope>NUCLEOTIDE SEQUENCE [LARGE SCALE GENOMIC DNA]</scope>
    <source>
        <strain evidence="4 5">DSM 10105</strain>
    </source>
</reference>
<dbReference type="RefSeq" id="WP_006288509.1">
    <property type="nucleotide sequence ID" value="NZ_AP012333.1"/>
</dbReference>
<dbReference type="GO" id="GO:0071555">
    <property type="term" value="P:cell wall organization"/>
    <property type="evidence" value="ECO:0007669"/>
    <property type="project" value="TreeGrafter"/>
</dbReference>
<dbReference type="PANTHER" id="PTHR30627:SF24">
    <property type="entry name" value="PENICILLIN-BINDING PROTEIN 4B"/>
    <property type="match status" value="1"/>
</dbReference>
<keyword evidence="1" id="KW-0472">Membrane</keyword>
<organism evidence="4 5">
    <name type="scientific">Parascardovia denticolens DSM 10105 = JCM 12538</name>
    <dbReference type="NCBI Taxonomy" id="864564"/>
    <lineage>
        <taxon>Bacteria</taxon>
        <taxon>Bacillati</taxon>
        <taxon>Actinomycetota</taxon>
        <taxon>Actinomycetes</taxon>
        <taxon>Bifidobacteriales</taxon>
        <taxon>Bifidobacteriaceae</taxon>
        <taxon>Parascardovia</taxon>
    </lineage>
</organism>
<comment type="caution">
    <text evidence="4">The sequence shown here is derived from an EMBL/GenBank/DDBJ whole genome shotgun (WGS) entry which is preliminary data.</text>
</comment>
<dbReference type="AlphaFoldDB" id="E6JYQ6"/>
<proteinExistence type="predicted"/>
<dbReference type="InterPro" id="IPR012338">
    <property type="entry name" value="Beta-lactam/transpept-like"/>
</dbReference>
<evidence type="ECO:0000259" key="3">
    <source>
        <dbReference type="Pfam" id="PF21922"/>
    </source>
</evidence>
<dbReference type="SUPFAM" id="SSF56519">
    <property type="entry name" value="Penicillin binding protein dimerisation domain"/>
    <property type="match status" value="1"/>
</dbReference>
<feature type="transmembrane region" description="Helical" evidence="1">
    <location>
        <begin position="7"/>
        <end position="30"/>
    </location>
</feature>
<gene>
    <name evidence="4" type="ORF">HMPREF0620_0072</name>
</gene>
<dbReference type="Gene3D" id="3.90.1310.10">
    <property type="entry name" value="Penicillin-binding protein 2a (Domain 2)"/>
    <property type="match status" value="1"/>
</dbReference>
<dbReference type="Pfam" id="PF00905">
    <property type="entry name" value="Transpeptidase"/>
    <property type="match status" value="1"/>
</dbReference>
<protein>
    <submittedName>
        <fullName evidence="4">Penicillin-binding protein, transpeptidase domain protein</fullName>
    </submittedName>
</protein>
<dbReference type="InterPro" id="IPR036138">
    <property type="entry name" value="PBP_dimer_sf"/>
</dbReference>
<dbReference type="Pfam" id="PF21922">
    <property type="entry name" value="PBP_dimer_2"/>
    <property type="match status" value="1"/>
</dbReference>
<evidence type="ECO:0000259" key="2">
    <source>
        <dbReference type="Pfam" id="PF00905"/>
    </source>
</evidence>
<evidence type="ECO:0000313" key="4">
    <source>
        <dbReference type="EMBL" id="EFT83067.1"/>
    </source>
</evidence>
<keyword evidence="5" id="KW-1185">Reference proteome</keyword>
<dbReference type="InterPro" id="IPR001460">
    <property type="entry name" value="PCN-bd_Tpept"/>
</dbReference>
<dbReference type="Gene3D" id="3.40.710.10">
    <property type="entry name" value="DD-peptidase/beta-lactamase superfamily"/>
    <property type="match status" value="1"/>
</dbReference>
<dbReference type="HOGENOM" id="CLU_009289_1_0_11"/>
<evidence type="ECO:0000256" key="1">
    <source>
        <dbReference type="SAM" id="Phobius"/>
    </source>
</evidence>
<dbReference type="PANTHER" id="PTHR30627">
    <property type="entry name" value="PEPTIDOGLYCAN D,D-TRANSPEPTIDASE"/>
    <property type="match status" value="1"/>
</dbReference>
<dbReference type="GO" id="GO:0071972">
    <property type="term" value="F:peptidoglycan L,D-transpeptidase activity"/>
    <property type="evidence" value="ECO:0007669"/>
    <property type="project" value="TreeGrafter"/>
</dbReference>
<accession>E6JYQ6</accession>
<dbReference type="eggNOG" id="COG0768">
    <property type="taxonomic scope" value="Bacteria"/>
</dbReference>
<dbReference type="SUPFAM" id="SSF56601">
    <property type="entry name" value="beta-lactamase/transpeptidase-like"/>
    <property type="match status" value="1"/>
</dbReference>